<protein>
    <submittedName>
        <fullName evidence="1">Uncharacterized protein</fullName>
    </submittedName>
</protein>
<accession>A0ABV1Z598</accession>
<organism evidence="1 2">
    <name type="scientific">Mesorhizobium caraganae</name>
    <dbReference type="NCBI Taxonomy" id="483206"/>
    <lineage>
        <taxon>Bacteria</taxon>
        <taxon>Pseudomonadati</taxon>
        <taxon>Pseudomonadota</taxon>
        <taxon>Alphaproteobacteria</taxon>
        <taxon>Hyphomicrobiales</taxon>
        <taxon>Phyllobacteriaceae</taxon>
        <taxon>Mesorhizobium</taxon>
    </lineage>
</organism>
<dbReference type="EMBL" id="JAMYQB010000023">
    <property type="protein sequence ID" value="MER9407188.1"/>
    <property type="molecule type" value="Genomic_DNA"/>
</dbReference>
<gene>
    <name evidence="1" type="ORF">NKI36_24450</name>
</gene>
<reference evidence="1 2" key="1">
    <citation type="journal article" date="2024" name="Proc. Natl. Acad. Sci. U.S.A.">
        <title>The evolutionary genomics of adaptation to stress in wild rhizobium bacteria.</title>
        <authorList>
            <person name="Kehlet-Delgado H."/>
            <person name="Montoya A.P."/>
            <person name="Jensen K.T."/>
            <person name="Wendlandt C.E."/>
            <person name="Dexheimer C."/>
            <person name="Roberts M."/>
            <person name="Torres Martinez L."/>
            <person name="Friesen M.L."/>
            <person name="Griffitts J.S."/>
            <person name="Porter S.S."/>
        </authorList>
    </citation>
    <scope>NUCLEOTIDE SEQUENCE [LARGE SCALE GENOMIC DNA]</scope>
    <source>
        <strain evidence="1 2">M0641</strain>
    </source>
</reference>
<dbReference type="Proteomes" id="UP001433071">
    <property type="component" value="Unassembled WGS sequence"/>
</dbReference>
<keyword evidence="2" id="KW-1185">Reference proteome</keyword>
<comment type="caution">
    <text evidence="1">The sequence shown here is derived from an EMBL/GenBank/DDBJ whole genome shotgun (WGS) entry which is preliminary data.</text>
</comment>
<dbReference type="RefSeq" id="WP_352560882.1">
    <property type="nucleotide sequence ID" value="NZ_JAMYQB010000023.1"/>
</dbReference>
<sequence>MARTKPSERLSQDEIDRFLVAAEALHKSIVGPLLAYHSEHYQALREVHGPLLKSIQTITGKRAPFIQPNGTGPARPPTPG</sequence>
<proteinExistence type="predicted"/>
<evidence type="ECO:0000313" key="1">
    <source>
        <dbReference type="EMBL" id="MER9407188.1"/>
    </source>
</evidence>
<evidence type="ECO:0000313" key="2">
    <source>
        <dbReference type="Proteomes" id="UP001433071"/>
    </source>
</evidence>
<name>A0ABV1Z598_9HYPH</name>